<dbReference type="Pfam" id="PF11018">
    <property type="entry name" value="Cuticle_3"/>
    <property type="match status" value="1"/>
</dbReference>
<evidence type="ECO:0000313" key="4">
    <source>
        <dbReference type="Proteomes" id="UP000708208"/>
    </source>
</evidence>
<name>A0A8J2JEG7_9HEXA</name>
<dbReference type="AlphaFoldDB" id="A0A8J2JEG7"/>
<accession>A0A8J2JEG7</accession>
<dbReference type="PANTHER" id="PTHR39068">
    <property type="entry name" value="LARVAL/PUPAL CUTICLE PROTEIN H1C-LIKE PROTEIN-RELATED"/>
    <property type="match status" value="1"/>
</dbReference>
<proteinExistence type="predicted"/>
<gene>
    <name evidence="3" type="ORF">AFUS01_LOCUS2131</name>
</gene>
<dbReference type="EMBL" id="CAJVCH010012065">
    <property type="protein sequence ID" value="CAG7672607.1"/>
    <property type="molecule type" value="Genomic_DNA"/>
</dbReference>
<sequence length="175" mass="17441">MIKAVAILAFVAAAQAISTGNPYLNPHVGVQGEQTIRGYGGLNTVSHQSKSVVSPYSSVQKTDTRVTNGALYASPLAHGYAAPALAHGYASPAIAHGYAAPAIAAHGYAAPALAHGYAAPAIAAHGYAAPAIAAHGYAGHGAGLLGTAYSAVVPGVATHSFSRTIEGYGNLAYGY</sequence>
<keyword evidence="4" id="KW-1185">Reference proteome</keyword>
<feature type="chain" id="PRO_5035268169" evidence="2">
    <location>
        <begin position="17"/>
        <end position="175"/>
    </location>
</feature>
<evidence type="ECO:0000256" key="1">
    <source>
        <dbReference type="ARBA" id="ARBA00022737"/>
    </source>
</evidence>
<dbReference type="Proteomes" id="UP000708208">
    <property type="component" value="Unassembled WGS sequence"/>
</dbReference>
<evidence type="ECO:0000256" key="2">
    <source>
        <dbReference type="SAM" id="SignalP"/>
    </source>
</evidence>
<keyword evidence="1" id="KW-0677">Repeat</keyword>
<dbReference type="OrthoDB" id="6630852at2759"/>
<reference evidence="3" key="1">
    <citation type="submission" date="2021-06" db="EMBL/GenBank/DDBJ databases">
        <authorList>
            <person name="Hodson N. C."/>
            <person name="Mongue J. A."/>
            <person name="Jaron S. K."/>
        </authorList>
    </citation>
    <scope>NUCLEOTIDE SEQUENCE</scope>
</reference>
<feature type="signal peptide" evidence="2">
    <location>
        <begin position="1"/>
        <end position="16"/>
    </location>
</feature>
<comment type="caution">
    <text evidence="3">The sequence shown here is derived from an EMBL/GenBank/DDBJ whole genome shotgun (WGS) entry which is preliminary data.</text>
</comment>
<protein>
    <submittedName>
        <fullName evidence="3">Uncharacterized protein</fullName>
    </submittedName>
</protein>
<organism evidence="3 4">
    <name type="scientific">Allacma fusca</name>
    <dbReference type="NCBI Taxonomy" id="39272"/>
    <lineage>
        <taxon>Eukaryota</taxon>
        <taxon>Metazoa</taxon>
        <taxon>Ecdysozoa</taxon>
        <taxon>Arthropoda</taxon>
        <taxon>Hexapoda</taxon>
        <taxon>Collembola</taxon>
        <taxon>Symphypleona</taxon>
        <taxon>Sminthuridae</taxon>
        <taxon>Allacma</taxon>
    </lineage>
</organism>
<evidence type="ECO:0000313" key="3">
    <source>
        <dbReference type="EMBL" id="CAG7672607.1"/>
    </source>
</evidence>
<keyword evidence="2" id="KW-0732">Signal</keyword>
<dbReference type="InterPro" id="IPR022727">
    <property type="entry name" value="Cuticle_C1"/>
</dbReference>